<gene>
    <name evidence="9" type="ORF">JY572_37800</name>
</gene>
<dbReference type="SUPFAM" id="SSF56349">
    <property type="entry name" value="DNA breaking-rejoining enzymes"/>
    <property type="match status" value="1"/>
</dbReference>
<dbReference type="PROSITE" id="PS51898">
    <property type="entry name" value="TYR_RECOMBINASE"/>
    <property type="match status" value="1"/>
</dbReference>
<dbReference type="PROSITE" id="PS51900">
    <property type="entry name" value="CB"/>
    <property type="match status" value="1"/>
</dbReference>
<dbReference type="Gene3D" id="1.10.443.10">
    <property type="entry name" value="Intergrase catalytic core"/>
    <property type="match status" value="1"/>
</dbReference>
<evidence type="ECO:0000256" key="6">
    <source>
        <dbReference type="SAM" id="MobiDB-lite"/>
    </source>
</evidence>
<dbReference type="PANTHER" id="PTHR30349:SF64">
    <property type="entry name" value="PROPHAGE INTEGRASE INTD-RELATED"/>
    <property type="match status" value="1"/>
</dbReference>
<evidence type="ECO:0000259" key="7">
    <source>
        <dbReference type="PROSITE" id="PS51898"/>
    </source>
</evidence>
<evidence type="ECO:0000256" key="3">
    <source>
        <dbReference type="ARBA" id="ARBA00023125"/>
    </source>
</evidence>
<evidence type="ECO:0000256" key="5">
    <source>
        <dbReference type="PROSITE-ProRule" id="PRU01248"/>
    </source>
</evidence>
<keyword evidence="2" id="KW-0229">DNA integration</keyword>
<evidence type="ECO:0008006" key="11">
    <source>
        <dbReference type="Google" id="ProtNLM"/>
    </source>
</evidence>
<evidence type="ECO:0000259" key="8">
    <source>
        <dbReference type="PROSITE" id="PS51900"/>
    </source>
</evidence>
<keyword evidence="3 5" id="KW-0238">DNA-binding</keyword>
<name>A0ABX7N5I8_9BACT</name>
<dbReference type="InterPro" id="IPR044068">
    <property type="entry name" value="CB"/>
</dbReference>
<comment type="similarity">
    <text evidence="1">Belongs to the 'phage' integrase family.</text>
</comment>
<keyword evidence="4" id="KW-0233">DNA recombination</keyword>
<evidence type="ECO:0000256" key="2">
    <source>
        <dbReference type="ARBA" id="ARBA00022908"/>
    </source>
</evidence>
<protein>
    <recommendedName>
        <fullName evidence="11">Tyr recombinase domain-containing protein</fullName>
    </recommendedName>
</protein>
<evidence type="ECO:0000256" key="4">
    <source>
        <dbReference type="ARBA" id="ARBA00023172"/>
    </source>
</evidence>
<reference evidence="9 10" key="1">
    <citation type="submission" date="2021-02" db="EMBL/GenBank/DDBJ databases">
        <title>De Novo genome assembly of isolated myxobacteria.</title>
        <authorList>
            <person name="Stevens D.C."/>
        </authorList>
    </citation>
    <scope>NUCLEOTIDE SEQUENCE [LARGE SCALE GENOMIC DNA]</scope>
    <source>
        <strain evidence="9 10">SCHIC003</strain>
    </source>
</reference>
<accession>A0ABX7N5I8</accession>
<keyword evidence="10" id="KW-1185">Reference proteome</keyword>
<feature type="region of interest" description="Disordered" evidence="6">
    <location>
        <begin position="406"/>
        <end position="427"/>
    </location>
</feature>
<evidence type="ECO:0000313" key="10">
    <source>
        <dbReference type="Proteomes" id="UP000663090"/>
    </source>
</evidence>
<organism evidence="9 10">
    <name type="scientific">Myxococcus landrumensis</name>
    <dbReference type="NCBI Taxonomy" id="2813577"/>
    <lineage>
        <taxon>Bacteria</taxon>
        <taxon>Pseudomonadati</taxon>
        <taxon>Myxococcota</taxon>
        <taxon>Myxococcia</taxon>
        <taxon>Myxococcales</taxon>
        <taxon>Cystobacterineae</taxon>
        <taxon>Myxococcaceae</taxon>
        <taxon>Myxococcus</taxon>
    </lineage>
</organism>
<dbReference type="EMBL" id="CP071091">
    <property type="protein sequence ID" value="QSQ14009.1"/>
    <property type="molecule type" value="Genomic_DNA"/>
</dbReference>
<proteinExistence type="inferred from homology"/>
<dbReference type="InterPro" id="IPR013762">
    <property type="entry name" value="Integrase-like_cat_sf"/>
</dbReference>
<dbReference type="Proteomes" id="UP000663090">
    <property type="component" value="Chromosome"/>
</dbReference>
<dbReference type="Gene3D" id="1.10.150.130">
    <property type="match status" value="1"/>
</dbReference>
<dbReference type="RefSeq" id="WP_206715803.1">
    <property type="nucleotide sequence ID" value="NZ_CP071091.1"/>
</dbReference>
<evidence type="ECO:0000313" key="9">
    <source>
        <dbReference type="EMBL" id="QSQ14009.1"/>
    </source>
</evidence>
<sequence>MPRVYFRRRKGDKAARKEAPLHGTWHLDYRDAGGTRVQPRTDARTKAEAEVKLREALDEADAIRHGRIPAARKVMRVDQAAAEMLASRQGLDSYKSDEIYVRRHIIPALGKKYLAQVTVADVETFANGLLGGVGGNRRLAPGTVGQVLIRLSLIYKWAKKARVFMGESPVREAAKPKPPKRHPKKLRPQEMDLVLDHSGRWANLFWFAACTGLREGEIPPLLWSDLDLGHDAPSVHVKRSGVKLTPKGKRERIVPLPQPVAAMLRKRRRETTSVFVWPGPSGMQQRRPDAIYNAAFRAALTRAGLSPGWRLTCVKCAKTKHAPWPKSKPCHCGGRMNARVEPGDYTFRHLRNSYATALGNPALAQRALGHAELATTMKHYYAVDAEQVRDAAENIPFARARDADVTPTQVRGRGKLSFGSNFKEMKR</sequence>
<dbReference type="InterPro" id="IPR002104">
    <property type="entry name" value="Integrase_catalytic"/>
</dbReference>
<dbReference type="InterPro" id="IPR010998">
    <property type="entry name" value="Integrase_recombinase_N"/>
</dbReference>
<dbReference type="InterPro" id="IPR011010">
    <property type="entry name" value="DNA_brk_join_enz"/>
</dbReference>
<feature type="domain" description="Core-binding (CB)" evidence="8">
    <location>
        <begin position="75"/>
        <end position="159"/>
    </location>
</feature>
<feature type="domain" description="Tyr recombinase" evidence="7">
    <location>
        <begin position="181"/>
        <end position="393"/>
    </location>
</feature>
<evidence type="ECO:0000256" key="1">
    <source>
        <dbReference type="ARBA" id="ARBA00008857"/>
    </source>
</evidence>
<dbReference type="InterPro" id="IPR050090">
    <property type="entry name" value="Tyrosine_recombinase_XerCD"/>
</dbReference>
<dbReference type="PANTHER" id="PTHR30349">
    <property type="entry name" value="PHAGE INTEGRASE-RELATED"/>
    <property type="match status" value="1"/>
</dbReference>